<dbReference type="RefSeq" id="WP_134114976.1">
    <property type="nucleotide sequence ID" value="NZ_SODF01000001.1"/>
</dbReference>
<organism evidence="2 3">
    <name type="scientific">Kribbella kalugense</name>
    <dbReference type="NCBI Taxonomy" id="2512221"/>
    <lineage>
        <taxon>Bacteria</taxon>
        <taxon>Bacillati</taxon>
        <taxon>Actinomycetota</taxon>
        <taxon>Actinomycetes</taxon>
        <taxon>Propionibacteriales</taxon>
        <taxon>Kribbellaceae</taxon>
        <taxon>Kribbella</taxon>
    </lineage>
</organism>
<dbReference type="InterPro" id="IPR036928">
    <property type="entry name" value="AS_sf"/>
</dbReference>
<dbReference type="GO" id="GO:0016740">
    <property type="term" value="F:transferase activity"/>
    <property type="evidence" value="ECO:0007669"/>
    <property type="project" value="UniProtKB-KW"/>
</dbReference>
<evidence type="ECO:0000313" key="2">
    <source>
        <dbReference type="EMBL" id="TDW21716.1"/>
    </source>
</evidence>
<evidence type="ECO:0000313" key="3">
    <source>
        <dbReference type="Proteomes" id="UP000295447"/>
    </source>
</evidence>
<evidence type="ECO:0000259" key="1">
    <source>
        <dbReference type="Pfam" id="PF01425"/>
    </source>
</evidence>
<dbReference type="InterPro" id="IPR032710">
    <property type="entry name" value="NTF2-like_dom_sf"/>
</dbReference>
<gene>
    <name evidence="2" type="ORF">EV650_0546</name>
</gene>
<dbReference type="Proteomes" id="UP000295447">
    <property type="component" value="Unassembled WGS sequence"/>
</dbReference>
<dbReference type="SUPFAM" id="SSF75304">
    <property type="entry name" value="Amidase signature (AS) enzymes"/>
    <property type="match status" value="1"/>
</dbReference>
<protein>
    <submittedName>
        <fullName evidence="2">Asp-tRNA(Asn)/Glu-tRNA(Gln) amidotransferase A subunit family amidase</fullName>
    </submittedName>
</protein>
<reference evidence="2 3" key="1">
    <citation type="submission" date="2019-03" db="EMBL/GenBank/DDBJ databases">
        <title>Genomic Encyclopedia of Type Strains, Phase III (KMG-III): the genomes of soil and plant-associated and newly described type strains.</title>
        <authorList>
            <person name="Whitman W."/>
        </authorList>
    </citation>
    <scope>NUCLEOTIDE SEQUENCE [LARGE SCALE GENOMIC DNA]</scope>
    <source>
        <strain evidence="2 3">VKM Ac-2570</strain>
    </source>
</reference>
<dbReference type="Pfam" id="PF11533">
    <property type="entry name" value="AtzH-like"/>
    <property type="match status" value="1"/>
</dbReference>
<dbReference type="InterPro" id="IPR024507">
    <property type="entry name" value="AtzH-like"/>
</dbReference>
<dbReference type="CDD" id="cd00531">
    <property type="entry name" value="NTF2_like"/>
    <property type="match status" value="1"/>
</dbReference>
<keyword evidence="3" id="KW-1185">Reference proteome</keyword>
<dbReference type="EMBL" id="SODF01000001">
    <property type="protein sequence ID" value="TDW21716.1"/>
    <property type="molecule type" value="Genomic_DNA"/>
</dbReference>
<comment type="caution">
    <text evidence="2">The sequence shown here is derived from an EMBL/GenBank/DDBJ whole genome shotgun (WGS) entry which is preliminary data.</text>
</comment>
<dbReference type="InterPro" id="IPR023631">
    <property type="entry name" value="Amidase_dom"/>
</dbReference>
<proteinExistence type="predicted"/>
<dbReference type="Gene3D" id="3.10.450.50">
    <property type="match status" value="1"/>
</dbReference>
<sequence length="516" mass="53216">MNDFALGDPSLLAAFRRYERALLANDVAELDALFADDSTTVRADGGSALVGHDHIAAFRAGRPPVPDRILQRVHVRELTVDSAVLIAETSRADGGTGVQTQLWKRIGGAWQVTIAHVSTAPPAVETPRSGDPAVWRVPPGDAPLAAGADSGPLQGMRVAVKDLFAVAGQRIGAGNPAWLAGVPIEARHAGAVAALLTAGADIAGIAQTDELAFSLAGTNLHYGTPANPAAPGRITGGSSSGPAAAVAAGQVDIGLGTDTAGSIRVPASYCGLYGLRTTHDSVDRTGLVALAPSFDTVGVLARTSAVLTAAADALLPAADIVPTRELLVAPTLLELAQHDTRLAVEAALRALALRLDLPVRRIELDRDALEDWFIAFRQVQSAEAWRVHGDFVAAHPGEFEPAVEARFRSGADVDEVQEKTARDVLATARARLHELLPPGVVLALPSSSSPALPIDADAAAIDEIRGATLRLTCLASLAELPALSIPTARVGTLPVGLCLAAGPGADRALLALTEPK</sequence>
<dbReference type="Gene3D" id="3.90.1300.10">
    <property type="entry name" value="Amidase signature (AS) domain"/>
    <property type="match status" value="1"/>
</dbReference>
<dbReference type="AlphaFoldDB" id="A0A4R7ZVP7"/>
<dbReference type="InterPro" id="IPR020556">
    <property type="entry name" value="Amidase_CS"/>
</dbReference>
<dbReference type="SUPFAM" id="SSF54427">
    <property type="entry name" value="NTF2-like"/>
    <property type="match status" value="1"/>
</dbReference>
<keyword evidence="2" id="KW-0808">Transferase</keyword>
<feature type="domain" description="Amidase" evidence="1">
    <location>
        <begin position="144"/>
        <end position="313"/>
    </location>
</feature>
<accession>A0A4R7ZVP7</accession>
<dbReference type="PANTHER" id="PTHR46310:SF7">
    <property type="entry name" value="AMIDASE 1"/>
    <property type="match status" value="1"/>
</dbReference>
<dbReference type="PROSITE" id="PS00571">
    <property type="entry name" value="AMIDASES"/>
    <property type="match status" value="1"/>
</dbReference>
<name>A0A4R7ZVP7_9ACTN</name>
<dbReference type="PANTHER" id="PTHR46310">
    <property type="entry name" value="AMIDASE 1"/>
    <property type="match status" value="1"/>
</dbReference>
<dbReference type="Pfam" id="PF01425">
    <property type="entry name" value="Amidase"/>
    <property type="match status" value="1"/>
</dbReference>
<dbReference type="OrthoDB" id="182039at2"/>